<dbReference type="Pfam" id="PF09177">
    <property type="entry name" value="STX6_10_61_N"/>
    <property type="match status" value="1"/>
</dbReference>
<keyword evidence="6" id="KW-0333">Golgi apparatus</keyword>
<dbReference type="EMBL" id="BAABME010019249">
    <property type="protein sequence ID" value="GAA0156561.1"/>
    <property type="molecule type" value="Genomic_DNA"/>
</dbReference>
<feature type="transmembrane region" description="Helical" evidence="10">
    <location>
        <begin position="321"/>
        <end position="342"/>
    </location>
</feature>
<dbReference type="InterPro" id="IPR010989">
    <property type="entry name" value="SNARE"/>
</dbReference>
<protein>
    <recommendedName>
        <fullName evidence="11">Syntaxin 6/10/61 N-terminal domain-containing protein</fullName>
    </recommendedName>
</protein>
<keyword evidence="13" id="KW-1185">Reference proteome</keyword>
<evidence type="ECO:0000313" key="12">
    <source>
        <dbReference type="EMBL" id="GAA0156561.1"/>
    </source>
</evidence>
<keyword evidence="7 10" id="KW-0472">Membrane</keyword>
<evidence type="ECO:0000259" key="11">
    <source>
        <dbReference type="Pfam" id="PF09177"/>
    </source>
</evidence>
<evidence type="ECO:0000256" key="6">
    <source>
        <dbReference type="ARBA" id="ARBA00023034"/>
    </source>
</evidence>
<evidence type="ECO:0000313" key="13">
    <source>
        <dbReference type="Proteomes" id="UP001454036"/>
    </source>
</evidence>
<dbReference type="FunFam" id="1.20.58.90:FF:000004">
    <property type="entry name" value="Syntaxin 10"/>
    <property type="match status" value="1"/>
</dbReference>
<keyword evidence="4" id="KW-0653">Protein transport</keyword>
<dbReference type="SUPFAM" id="SSF47661">
    <property type="entry name" value="t-snare proteins"/>
    <property type="match status" value="1"/>
</dbReference>
<dbReference type="Gene3D" id="1.20.58.90">
    <property type="match status" value="1"/>
</dbReference>
<dbReference type="AlphaFoldDB" id="A0AAV3Q0S8"/>
<evidence type="ECO:0000256" key="9">
    <source>
        <dbReference type="SAM" id="MobiDB-lite"/>
    </source>
</evidence>
<dbReference type="GO" id="GO:0016020">
    <property type="term" value="C:membrane"/>
    <property type="evidence" value="ECO:0007669"/>
    <property type="project" value="InterPro"/>
</dbReference>
<accession>A0AAV3Q0S8</accession>
<dbReference type="InterPro" id="IPR015260">
    <property type="entry name" value="Syntaxin-6/10/61_N"/>
</dbReference>
<dbReference type="GO" id="GO:0015031">
    <property type="term" value="P:protein transport"/>
    <property type="evidence" value="ECO:0007669"/>
    <property type="project" value="UniProtKB-KW"/>
</dbReference>
<evidence type="ECO:0000256" key="2">
    <source>
        <dbReference type="ARBA" id="ARBA00022448"/>
    </source>
</evidence>
<feature type="region of interest" description="Disordered" evidence="9">
    <location>
        <begin position="213"/>
        <end position="233"/>
    </location>
</feature>
<keyword evidence="2" id="KW-0813">Transport</keyword>
<dbReference type="PANTHER" id="PTHR34949">
    <property type="entry name" value="OS05G0443700 PROTEIN"/>
    <property type="match status" value="1"/>
</dbReference>
<dbReference type="PANTHER" id="PTHR34949:SF6">
    <property type="entry name" value="EXPRESSED PROTEIN"/>
    <property type="match status" value="1"/>
</dbReference>
<comment type="caution">
    <text evidence="12">The sequence shown here is derived from an EMBL/GenBank/DDBJ whole genome shotgun (WGS) entry which is preliminary data.</text>
</comment>
<organism evidence="12 13">
    <name type="scientific">Lithospermum erythrorhizon</name>
    <name type="common">Purple gromwell</name>
    <name type="synonym">Lithospermum officinale var. erythrorhizon</name>
    <dbReference type="NCBI Taxonomy" id="34254"/>
    <lineage>
        <taxon>Eukaryota</taxon>
        <taxon>Viridiplantae</taxon>
        <taxon>Streptophyta</taxon>
        <taxon>Embryophyta</taxon>
        <taxon>Tracheophyta</taxon>
        <taxon>Spermatophyta</taxon>
        <taxon>Magnoliopsida</taxon>
        <taxon>eudicotyledons</taxon>
        <taxon>Gunneridae</taxon>
        <taxon>Pentapetalae</taxon>
        <taxon>asterids</taxon>
        <taxon>lamiids</taxon>
        <taxon>Boraginales</taxon>
        <taxon>Boraginaceae</taxon>
        <taxon>Boraginoideae</taxon>
        <taxon>Lithospermeae</taxon>
        <taxon>Lithospermum</taxon>
    </lineage>
</organism>
<keyword evidence="3 10" id="KW-0812">Transmembrane</keyword>
<keyword evidence="5 10" id="KW-1133">Transmembrane helix</keyword>
<name>A0AAV3Q0S8_LITER</name>
<comment type="similarity">
    <text evidence="1">Belongs to the syntaxin family.</text>
</comment>
<gene>
    <name evidence="12" type="ORF">LIER_38291</name>
</gene>
<feature type="domain" description="Syntaxin 6/10/61 N-terminal" evidence="11">
    <location>
        <begin position="11"/>
        <end position="103"/>
    </location>
</feature>
<dbReference type="CDD" id="cd21442">
    <property type="entry name" value="SNARE_NTD_STX6-like"/>
    <property type="match status" value="1"/>
</dbReference>
<evidence type="ECO:0000256" key="4">
    <source>
        <dbReference type="ARBA" id="ARBA00022927"/>
    </source>
</evidence>
<dbReference type="GO" id="GO:0005794">
    <property type="term" value="C:Golgi apparatus"/>
    <property type="evidence" value="ECO:0007669"/>
    <property type="project" value="UniProtKB-SubCell"/>
</dbReference>
<evidence type="ECO:0000256" key="1">
    <source>
        <dbReference type="ARBA" id="ARBA00009063"/>
    </source>
</evidence>
<proteinExistence type="inferred from homology"/>
<evidence type="ECO:0000256" key="5">
    <source>
        <dbReference type="ARBA" id="ARBA00022989"/>
    </source>
</evidence>
<evidence type="ECO:0000256" key="3">
    <source>
        <dbReference type="ARBA" id="ARBA00022692"/>
    </source>
</evidence>
<dbReference type="GO" id="GO:0048193">
    <property type="term" value="P:Golgi vesicle transport"/>
    <property type="evidence" value="ECO:0007669"/>
    <property type="project" value="InterPro"/>
</dbReference>
<evidence type="ECO:0000256" key="10">
    <source>
        <dbReference type="SAM" id="Phobius"/>
    </source>
</evidence>
<feature type="region of interest" description="Disordered" evidence="9">
    <location>
        <begin position="168"/>
        <end position="197"/>
    </location>
</feature>
<dbReference type="Proteomes" id="UP001454036">
    <property type="component" value="Unassembled WGS sequence"/>
</dbReference>
<sequence length="357" mass="40437">MTTHLDRWVKDPFFSAAEEVQESADRMESTYRTWVHANKEASGLWNIDELRRDLQTSLGTTKWQLEDFEKAVNSSYKNGLVDDSKDRHHDFIVAIDSQIKKVEKSLNESAVSHGKPPKPWTRLDERELNEFALFLSAPSADFLEDPSFGSGLNRNQRTVSLQEVDKLAATEHPKEASYPLEGGPLESMEYSPGHRRSASASADISSWKISFSGDSFPPSSSNEKPGPTPRKLPSFSAFLNTMESATTQLKWPRNGYRKLKLLSCGQEADTLPQSKQLTKGLTSCFEKSCMDGCYDKQLHGWYGAVQRQLQRSQYLVQYNRPVQIVISIVLLFCFIVVIIHLYQLNTTSLNFELTLIT</sequence>
<evidence type="ECO:0000256" key="8">
    <source>
        <dbReference type="ARBA" id="ARBA00037801"/>
    </source>
</evidence>
<evidence type="ECO:0000256" key="7">
    <source>
        <dbReference type="ARBA" id="ARBA00023136"/>
    </source>
</evidence>
<reference evidence="12 13" key="1">
    <citation type="submission" date="2024-01" db="EMBL/GenBank/DDBJ databases">
        <title>The complete chloroplast genome sequence of Lithospermum erythrorhizon: insights into the phylogenetic relationship among Boraginaceae species and the maternal lineages of purple gromwells.</title>
        <authorList>
            <person name="Okada T."/>
            <person name="Watanabe K."/>
        </authorList>
    </citation>
    <scope>NUCLEOTIDE SEQUENCE [LARGE SCALE GENOMIC DNA]</scope>
</reference>
<comment type="subcellular location">
    <subcellularLocation>
        <location evidence="8">Golgi apparatus</location>
        <location evidence="8">trans-Golgi network membrane</location>
        <topology evidence="8">Single-pass type IV membrane protein</topology>
    </subcellularLocation>
</comment>